<accession>A0AB34JAM8</accession>
<evidence type="ECO:0000256" key="1">
    <source>
        <dbReference type="ARBA" id="ARBA00004273"/>
    </source>
</evidence>
<evidence type="ECO:0000256" key="4">
    <source>
        <dbReference type="ARBA" id="ARBA00022781"/>
    </source>
</evidence>
<keyword evidence="4" id="KW-0375">Hydrogen ion transport</keyword>
<keyword evidence="7" id="KW-0406">Ion transport</keyword>
<dbReference type="AlphaFoldDB" id="A0AB34JAM8"/>
<keyword evidence="9" id="KW-0472">Membrane</keyword>
<dbReference type="CDD" id="cd12152">
    <property type="entry name" value="F1-ATPase_delta"/>
    <property type="match status" value="1"/>
</dbReference>
<dbReference type="InterPro" id="IPR001469">
    <property type="entry name" value="ATP_synth_F1_dsu/esu"/>
</dbReference>
<dbReference type="PANTHER" id="PTHR13822">
    <property type="entry name" value="ATP SYNTHASE DELTA/EPSILON CHAIN"/>
    <property type="match status" value="1"/>
</dbReference>
<keyword evidence="5" id="KW-0999">Mitochondrion inner membrane</keyword>
<evidence type="ECO:0000313" key="12">
    <source>
        <dbReference type="Proteomes" id="UP001515480"/>
    </source>
</evidence>
<dbReference type="Pfam" id="PF02823">
    <property type="entry name" value="ATP-synt_DE_N"/>
    <property type="match status" value="1"/>
</dbReference>
<keyword evidence="8" id="KW-0496">Mitochondrion</keyword>
<dbReference type="HAMAP" id="MF_00530">
    <property type="entry name" value="ATP_synth_epsil_bac"/>
    <property type="match status" value="1"/>
</dbReference>
<dbReference type="GO" id="GO:0005743">
    <property type="term" value="C:mitochondrial inner membrane"/>
    <property type="evidence" value="ECO:0007669"/>
    <property type="project" value="UniProtKB-SubCell"/>
</dbReference>
<organism evidence="11 12">
    <name type="scientific">Prymnesium parvum</name>
    <name type="common">Toxic golden alga</name>
    <dbReference type="NCBI Taxonomy" id="97485"/>
    <lineage>
        <taxon>Eukaryota</taxon>
        <taxon>Haptista</taxon>
        <taxon>Haptophyta</taxon>
        <taxon>Prymnesiophyceae</taxon>
        <taxon>Prymnesiales</taxon>
        <taxon>Prymnesiaceae</taxon>
        <taxon>Prymnesium</taxon>
    </lineage>
</organism>
<dbReference type="SUPFAM" id="SSF51344">
    <property type="entry name" value="Epsilon subunit of F1F0-ATP synthase N-terminal domain"/>
    <property type="match status" value="1"/>
</dbReference>
<proteinExistence type="inferred from homology"/>
<dbReference type="InterPro" id="IPR036771">
    <property type="entry name" value="ATPsynth_dsu/esu_N"/>
</dbReference>
<name>A0AB34JAM8_PRYPA</name>
<dbReference type="InterPro" id="IPR020546">
    <property type="entry name" value="ATP_synth_F1_dsu/esu_N"/>
</dbReference>
<dbReference type="Gene3D" id="2.60.15.10">
    <property type="entry name" value="F0F1 ATP synthase delta/epsilon subunit, N-terminal"/>
    <property type="match status" value="1"/>
</dbReference>
<dbReference type="Proteomes" id="UP001515480">
    <property type="component" value="Unassembled WGS sequence"/>
</dbReference>
<comment type="caution">
    <text evidence="11">The sequence shown here is derived from an EMBL/GenBank/DDBJ whole genome shotgun (WGS) entry which is preliminary data.</text>
</comment>
<evidence type="ECO:0000259" key="10">
    <source>
        <dbReference type="Pfam" id="PF02823"/>
    </source>
</evidence>
<sequence>MALRLARLTSLRTPAWSRMLHATGARLADGQPATALTLNFTLPSKAFYVKAPVEMVMLPGSDGEFGVMPNHVPTITTLKPGVVSVQEVAGGELKKYFISGGFASVNSDSTLNISTLEAAELRDIDPEAVKMGLAQYSSAYASATDDLLKSEAEIGVEVYQSLTYAISEK</sequence>
<evidence type="ECO:0000256" key="7">
    <source>
        <dbReference type="ARBA" id="ARBA00023065"/>
    </source>
</evidence>
<evidence type="ECO:0000256" key="3">
    <source>
        <dbReference type="ARBA" id="ARBA00022448"/>
    </source>
</evidence>
<dbReference type="EMBL" id="JBGBPQ010000011">
    <property type="protein sequence ID" value="KAL1515905.1"/>
    <property type="molecule type" value="Genomic_DNA"/>
</dbReference>
<keyword evidence="3" id="KW-0813">Transport</keyword>
<evidence type="ECO:0000256" key="5">
    <source>
        <dbReference type="ARBA" id="ARBA00022792"/>
    </source>
</evidence>
<keyword evidence="6" id="KW-0809">Transit peptide</keyword>
<comment type="subcellular location">
    <subcellularLocation>
        <location evidence="1">Mitochondrion inner membrane</location>
    </subcellularLocation>
</comment>
<dbReference type="GO" id="GO:0045259">
    <property type="term" value="C:proton-transporting ATP synthase complex"/>
    <property type="evidence" value="ECO:0007669"/>
    <property type="project" value="InterPro"/>
</dbReference>
<dbReference type="PANTHER" id="PTHR13822:SF7">
    <property type="entry name" value="ATP SYNTHASE SUBUNIT DELTA, MITOCHONDRIAL"/>
    <property type="match status" value="1"/>
</dbReference>
<gene>
    <name evidence="11" type="ORF">AB1Y20_002519</name>
</gene>
<protein>
    <recommendedName>
        <fullName evidence="10">ATP synthase F1 complex delta/epsilon subunit N-terminal domain-containing protein</fullName>
    </recommendedName>
</protein>
<keyword evidence="12" id="KW-1185">Reference proteome</keyword>
<evidence type="ECO:0000256" key="6">
    <source>
        <dbReference type="ARBA" id="ARBA00022946"/>
    </source>
</evidence>
<evidence type="ECO:0000313" key="11">
    <source>
        <dbReference type="EMBL" id="KAL1515905.1"/>
    </source>
</evidence>
<feature type="domain" description="ATP synthase F1 complex delta/epsilon subunit N-terminal" evidence="10">
    <location>
        <begin position="36"/>
        <end position="109"/>
    </location>
</feature>
<reference evidence="11 12" key="1">
    <citation type="journal article" date="2024" name="Science">
        <title>Giant polyketide synthase enzymes in the biosynthesis of giant marine polyether toxins.</title>
        <authorList>
            <person name="Fallon T.R."/>
            <person name="Shende V.V."/>
            <person name="Wierzbicki I.H."/>
            <person name="Pendleton A.L."/>
            <person name="Watervoot N.F."/>
            <person name="Auber R.P."/>
            <person name="Gonzalez D.J."/>
            <person name="Wisecaver J.H."/>
            <person name="Moore B.S."/>
        </authorList>
    </citation>
    <scope>NUCLEOTIDE SEQUENCE [LARGE SCALE GENOMIC DNA]</scope>
    <source>
        <strain evidence="11 12">12B1</strain>
    </source>
</reference>
<comment type="similarity">
    <text evidence="2">Belongs to the ATPase epsilon chain family.</text>
</comment>
<dbReference type="GO" id="GO:0046933">
    <property type="term" value="F:proton-transporting ATP synthase activity, rotational mechanism"/>
    <property type="evidence" value="ECO:0007669"/>
    <property type="project" value="InterPro"/>
</dbReference>
<evidence type="ECO:0000256" key="9">
    <source>
        <dbReference type="ARBA" id="ARBA00023136"/>
    </source>
</evidence>
<evidence type="ECO:0000256" key="8">
    <source>
        <dbReference type="ARBA" id="ARBA00023128"/>
    </source>
</evidence>
<evidence type="ECO:0000256" key="2">
    <source>
        <dbReference type="ARBA" id="ARBA00005712"/>
    </source>
</evidence>